<dbReference type="InterPro" id="IPR039426">
    <property type="entry name" value="TonB-dep_rcpt-like"/>
</dbReference>
<dbReference type="EMBL" id="JAGSPA010000003">
    <property type="protein sequence ID" value="MBV7257374.1"/>
    <property type="molecule type" value="Genomic_DNA"/>
</dbReference>
<sequence>MDKLSVVRKSRRSRSHVLLGSVMASILVAAPALAQTEESEAQSTDGAKAPLSSGTIVVTAQRRAQNPQDIGVAITTLGGETLASLGVTDSTDIDSQVPNLIIDPMAGSGTQPVVFLRGVGLNDFSLNNSGPVGLYFDDIYLSSFSSQNFLLFDLQRVEVLRGPQGTLYGKNTTGGAINYISNPPTDYLDGYVQGSIAEFGAYEIEGAVGGPIAEGVNARVAVARHFADGFFVNELTDRRSNGTDLWALRAFVELEPSPDARILLRFRADINDTPFSQYERYETIDPVTGGACSTGQSRAGECVDVLGYRDTTKRYRGNFNREESIDREVYGLSVKAEFALGDVDLTSITSYEEGQNLLPEDSDGSPLQLLAITVGADTDTFTQELRLSGETDRLNWIVGGYYLDERTRQNQSADLFRELRPLVASLAPATNPGGFDPFGAVLGTPVSFSRHKNQQDSQSLAVFARAEFALTDQLTVIGGLRYTKEEREFRSEAFFEEPTFRVPLYQADLAYSDDDISGNLAINYQPSRDLLLYASYSKGFKSGGFNGGFLFQAAELGPFESEQLHAYEAGAKWSLPGHIGYLNLASFYYDYSDLQVFTLVNTGNVPATILDNAANAEIYGAEAELFLNPVDSLNATFSLGYLESELVDFVSAGVSQAGNRLPRTPEITFSGAISYQADLSDDLFLRPSVNFTYTGHHFFLTENQPLAAQDAYWLVNGELTIGSDRGWQLAGFVKNLFDVEYNVNVNDLSDLGFHQVVVGAPRTFGVRARFDF</sequence>
<comment type="similarity">
    <text evidence="3 4">Belongs to the TonB-dependent receptor family.</text>
</comment>
<protein>
    <submittedName>
        <fullName evidence="8">TonB-dependent receptor</fullName>
    </submittedName>
</protein>
<accession>A0ABS6SG43</accession>
<keyword evidence="3" id="KW-0812">Transmembrane</keyword>
<evidence type="ECO:0000256" key="2">
    <source>
        <dbReference type="ARBA" id="ARBA00023077"/>
    </source>
</evidence>
<keyword evidence="3" id="KW-0998">Cell outer membrane</keyword>
<keyword evidence="3" id="KW-0813">Transport</keyword>
<gene>
    <name evidence="8" type="ORF">KCG44_11315</name>
</gene>
<keyword evidence="3 4" id="KW-0472">Membrane</keyword>
<keyword evidence="1" id="KW-0406">Ion transport</keyword>
<dbReference type="RefSeq" id="WP_218446189.1">
    <property type="nucleotide sequence ID" value="NZ_JAGSPA010000003.1"/>
</dbReference>
<dbReference type="InterPro" id="IPR012910">
    <property type="entry name" value="Plug_dom"/>
</dbReference>
<evidence type="ECO:0000256" key="1">
    <source>
        <dbReference type="ARBA" id="ARBA00023065"/>
    </source>
</evidence>
<feature type="signal peptide" evidence="5">
    <location>
        <begin position="1"/>
        <end position="34"/>
    </location>
</feature>
<dbReference type="Pfam" id="PF00593">
    <property type="entry name" value="TonB_dep_Rec_b-barrel"/>
    <property type="match status" value="1"/>
</dbReference>
<keyword evidence="8" id="KW-0675">Receptor</keyword>
<evidence type="ECO:0000259" key="6">
    <source>
        <dbReference type="Pfam" id="PF00593"/>
    </source>
</evidence>
<reference evidence="8 9" key="1">
    <citation type="submission" date="2021-04" db="EMBL/GenBank/DDBJ databases">
        <authorList>
            <person name="Pira H."/>
            <person name="Risdian C."/>
            <person name="Wink J."/>
        </authorList>
    </citation>
    <scope>NUCLEOTIDE SEQUENCE [LARGE SCALE GENOMIC DNA]</scope>
    <source>
        <strain evidence="8 9">WHA3</strain>
    </source>
</reference>
<evidence type="ECO:0000256" key="4">
    <source>
        <dbReference type="RuleBase" id="RU003357"/>
    </source>
</evidence>
<evidence type="ECO:0000259" key="7">
    <source>
        <dbReference type="Pfam" id="PF07715"/>
    </source>
</evidence>
<evidence type="ECO:0000313" key="8">
    <source>
        <dbReference type="EMBL" id="MBV7257374.1"/>
    </source>
</evidence>
<dbReference type="PANTHER" id="PTHR32552:SF81">
    <property type="entry name" value="TONB-DEPENDENT OUTER MEMBRANE RECEPTOR"/>
    <property type="match status" value="1"/>
</dbReference>
<evidence type="ECO:0000256" key="3">
    <source>
        <dbReference type="PROSITE-ProRule" id="PRU01360"/>
    </source>
</evidence>
<evidence type="ECO:0000313" key="9">
    <source>
        <dbReference type="Proteomes" id="UP000722336"/>
    </source>
</evidence>
<dbReference type="PANTHER" id="PTHR32552">
    <property type="entry name" value="FERRICHROME IRON RECEPTOR-RELATED"/>
    <property type="match status" value="1"/>
</dbReference>
<dbReference type="PROSITE" id="PS52016">
    <property type="entry name" value="TONB_DEPENDENT_REC_3"/>
    <property type="match status" value="1"/>
</dbReference>
<dbReference type="Pfam" id="PF07715">
    <property type="entry name" value="Plug"/>
    <property type="match status" value="1"/>
</dbReference>
<keyword evidence="5" id="KW-0732">Signal</keyword>
<feature type="domain" description="TonB-dependent receptor-like beta-barrel" evidence="6">
    <location>
        <begin position="307"/>
        <end position="736"/>
    </location>
</feature>
<feature type="chain" id="PRO_5045246624" evidence="5">
    <location>
        <begin position="35"/>
        <end position="772"/>
    </location>
</feature>
<keyword evidence="3" id="KW-1134">Transmembrane beta strand</keyword>
<evidence type="ECO:0000256" key="5">
    <source>
        <dbReference type="SAM" id="SignalP"/>
    </source>
</evidence>
<proteinExistence type="inferred from homology"/>
<dbReference type="Proteomes" id="UP000722336">
    <property type="component" value="Unassembled WGS sequence"/>
</dbReference>
<keyword evidence="2 4" id="KW-0798">TonB box</keyword>
<comment type="caution">
    <text evidence="8">The sequence shown here is derived from an EMBL/GenBank/DDBJ whole genome shotgun (WGS) entry which is preliminary data.</text>
</comment>
<feature type="domain" description="TonB-dependent receptor plug" evidence="7">
    <location>
        <begin position="68"/>
        <end position="176"/>
    </location>
</feature>
<keyword evidence="9" id="KW-1185">Reference proteome</keyword>
<organism evidence="8 9">
    <name type="scientific">Pacificimonas pallii</name>
    <dbReference type="NCBI Taxonomy" id="2827236"/>
    <lineage>
        <taxon>Bacteria</taxon>
        <taxon>Pseudomonadati</taxon>
        <taxon>Pseudomonadota</taxon>
        <taxon>Alphaproteobacteria</taxon>
        <taxon>Sphingomonadales</taxon>
        <taxon>Sphingosinicellaceae</taxon>
        <taxon>Pacificimonas</taxon>
    </lineage>
</organism>
<dbReference type="InterPro" id="IPR000531">
    <property type="entry name" value="Beta-barrel_TonB"/>
</dbReference>
<comment type="subcellular location">
    <subcellularLocation>
        <location evidence="3">Cell outer membrane</location>
        <topology evidence="3">Multi-pass membrane protein</topology>
    </subcellularLocation>
</comment>
<name>A0ABS6SG43_9SPHN</name>